<organism evidence="1">
    <name type="scientific">Marseillevirus LCMAC103</name>
    <dbReference type="NCBI Taxonomy" id="2506604"/>
    <lineage>
        <taxon>Viruses</taxon>
        <taxon>Varidnaviria</taxon>
        <taxon>Bamfordvirae</taxon>
        <taxon>Nucleocytoviricota</taxon>
        <taxon>Megaviricetes</taxon>
        <taxon>Pimascovirales</taxon>
        <taxon>Pimascovirales incertae sedis</taxon>
        <taxon>Marseilleviridae</taxon>
    </lineage>
</organism>
<dbReference type="EMBL" id="MK500336">
    <property type="protein sequence ID" value="QBK86815.1"/>
    <property type="molecule type" value="Genomic_DNA"/>
</dbReference>
<reference evidence="1" key="1">
    <citation type="journal article" date="2019" name="MBio">
        <title>Virus Genomes from Deep Sea Sediments Expand the Ocean Megavirome and Support Independent Origins of Viral Gigantism.</title>
        <authorList>
            <person name="Backstrom D."/>
            <person name="Yutin N."/>
            <person name="Jorgensen S.L."/>
            <person name="Dharamshi J."/>
            <person name="Homa F."/>
            <person name="Zaremba-Niedwiedzka K."/>
            <person name="Spang A."/>
            <person name="Wolf Y.I."/>
            <person name="Koonin E.V."/>
            <person name="Ettema T.J."/>
        </authorList>
    </citation>
    <scope>NUCLEOTIDE SEQUENCE</scope>
</reference>
<gene>
    <name evidence="1" type="ORF">LCMAC103_01480</name>
</gene>
<name>A0A481YVJ1_9VIRU</name>
<protein>
    <submittedName>
        <fullName evidence="1">Uncharacterized protein</fullName>
    </submittedName>
</protein>
<accession>A0A481YVJ1</accession>
<proteinExistence type="predicted"/>
<evidence type="ECO:0000313" key="1">
    <source>
        <dbReference type="EMBL" id="QBK86815.1"/>
    </source>
</evidence>
<sequence length="540" mass="58829">MPKFALDLAKATVYTRPRRATKTPETKEDEAARGKVHEKGVALFTALCTGAERTPEEKYQAATALLRAVPDVGIDVVKQWLDSLPFRNGDDLGAVLDLLDRMLECPTLSSHDKITIAVSLYNGSFIGRCYAGFAKILRDTSMKIDHRVEACRHLFSSGLSDHKSTALSFLLEATGAASFPSRWRYQIIAGFVARTGLGTLLNREALQVAYDEEFVHTLQAAFFSAPHNGIRERILAGQHLLGMECVSGGERGKVEKTLLAVAGDDARSDNERADAADVVIRGGSPDAQTAAQAIVTQLGFAAVPNRARTVYTNKQNIHAEAIGEAAAIFISNIPRDKEYLARAKNYVDVHTEISALVRAADLSKDDRFKCYESLNRINIDTAQYTAAKLTAADVLAYVWHKVQGHAARDAIENRLLEELVTMSDTCGTGHEIRPVNALSGFDGYINVLKISFEDQIVANVVGRVNARIQNIGDAAMLDSVVMAPLPEATDADRSAYRAFIADALDIVRGEMHAEFVGEGHVALDEFAQFFADGAARFELA</sequence>